<dbReference type="EMBL" id="CAKKNS010000005">
    <property type="protein sequence ID" value="CAH0416921.1"/>
    <property type="molecule type" value="Genomic_DNA"/>
</dbReference>
<proteinExistence type="predicted"/>
<dbReference type="PANTHER" id="PTHR14969">
    <property type="entry name" value="SPHINGOSINE-1-PHOSPHATE PHOSPHOHYDROLASE"/>
    <property type="match status" value="1"/>
</dbReference>
<sequence length="208" mass="23589">MSTTKTNTLGAIFLGIFIFLAILFLTIPQALTNFDVAIMHHVRGAYPFGKHFLKHLDKIGNGHLYKWIVFVVAILLLAIKRYAEAIWVFVSSMFMSVVAVSVLKNYFQRPRPKIHHKGFSFPSGHATSSMIFYGILAIIVFYVIKNQIARFTIQVILIALIAVIGLSRIYLGLHYPSDILAGYSLSLAWILFTFPLFKKLQTVFHEPI</sequence>
<organism evidence="3 4">
    <name type="scientific">Periweissella fabaria</name>
    <dbReference type="NCBI Taxonomy" id="546157"/>
    <lineage>
        <taxon>Bacteria</taxon>
        <taxon>Bacillati</taxon>
        <taxon>Bacillota</taxon>
        <taxon>Bacilli</taxon>
        <taxon>Lactobacillales</taxon>
        <taxon>Lactobacillaceae</taxon>
        <taxon>Periweissella</taxon>
    </lineage>
</organism>
<dbReference type="SUPFAM" id="SSF48317">
    <property type="entry name" value="Acid phosphatase/Vanadium-dependent haloperoxidase"/>
    <property type="match status" value="1"/>
</dbReference>
<feature type="transmembrane region" description="Helical" evidence="1">
    <location>
        <begin position="63"/>
        <end position="79"/>
    </location>
</feature>
<keyword evidence="1" id="KW-1133">Transmembrane helix</keyword>
<feature type="transmembrane region" description="Helical" evidence="1">
    <location>
        <begin position="86"/>
        <end position="107"/>
    </location>
</feature>
<reference evidence="3 4" key="1">
    <citation type="submission" date="2021-11" db="EMBL/GenBank/DDBJ databases">
        <authorList>
            <person name="Depoorter E."/>
        </authorList>
    </citation>
    <scope>NUCLEOTIDE SEQUENCE [LARGE SCALE GENOMIC DNA]</scope>
    <source>
        <strain evidence="3 4">LMG 24289</strain>
    </source>
</reference>
<accession>A0ABM8Z6P4</accession>
<dbReference type="CDD" id="cd03392">
    <property type="entry name" value="PAP2_like_2"/>
    <property type="match status" value="1"/>
</dbReference>
<evidence type="ECO:0000313" key="4">
    <source>
        <dbReference type="Proteomes" id="UP000789707"/>
    </source>
</evidence>
<dbReference type="Proteomes" id="UP000789707">
    <property type="component" value="Unassembled WGS sequence"/>
</dbReference>
<name>A0ABM8Z6P4_9LACO</name>
<dbReference type="SMART" id="SM00014">
    <property type="entry name" value="acidPPc"/>
    <property type="match status" value="1"/>
</dbReference>
<keyword evidence="4" id="KW-1185">Reference proteome</keyword>
<dbReference type="RefSeq" id="WP_230096960.1">
    <property type="nucleotide sequence ID" value="NZ_CAKKNS010000005.1"/>
</dbReference>
<evidence type="ECO:0000313" key="3">
    <source>
        <dbReference type="EMBL" id="CAH0416921.1"/>
    </source>
</evidence>
<feature type="transmembrane region" description="Helical" evidence="1">
    <location>
        <begin position="151"/>
        <end position="173"/>
    </location>
</feature>
<evidence type="ECO:0000256" key="1">
    <source>
        <dbReference type="SAM" id="Phobius"/>
    </source>
</evidence>
<keyword evidence="1" id="KW-0472">Membrane</keyword>
<feature type="domain" description="Phosphatidic acid phosphatase type 2/haloperoxidase" evidence="2">
    <location>
        <begin position="86"/>
        <end position="194"/>
    </location>
</feature>
<feature type="transmembrane region" description="Helical" evidence="1">
    <location>
        <begin position="127"/>
        <end position="144"/>
    </location>
</feature>
<gene>
    <name evidence="3" type="ORF">WFA24289_01238</name>
</gene>
<feature type="transmembrane region" description="Helical" evidence="1">
    <location>
        <begin position="12"/>
        <end position="31"/>
    </location>
</feature>
<dbReference type="PANTHER" id="PTHR14969:SF13">
    <property type="entry name" value="AT30094P"/>
    <property type="match status" value="1"/>
</dbReference>
<comment type="caution">
    <text evidence="3">The sequence shown here is derived from an EMBL/GenBank/DDBJ whole genome shotgun (WGS) entry which is preliminary data.</text>
</comment>
<dbReference type="InterPro" id="IPR000326">
    <property type="entry name" value="PAP2/HPO"/>
</dbReference>
<dbReference type="Pfam" id="PF01569">
    <property type="entry name" value="PAP2"/>
    <property type="match status" value="1"/>
</dbReference>
<keyword evidence="1" id="KW-0812">Transmembrane</keyword>
<dbReference type="InterPro" id="IPR036938">
    <property type="entry name" value="PAP2/HPO_sf"/>
</dbReference>
<evidence type="ECO:0000259" key="2">
    <source>
        <dbReference type="SMART" id="SM00014"/>
    </source>
</evidence>
<dbReference type="Gene3D" id="1.20.144.10">
    <property type="entry name" value="Phosphatidic acid phosphatase type 2/haloperoxidase"/>
    <property type="match status" value="2"/>
</dbReference>
<protein>
    <recommendedName>
        <fullName evidence="2">Phosphatidic acid phosphatase type 2/haloperoxidase domain-containing protein</fullName>
    </recommendedName>
</protein>
<feature type="transmembrane region" description="Helical" evidence="1">
    <location>
        <begin position="179"/>
        <end position="197"/>
    </location>
</feature>